<gene>
    <name evidence="1" type="ORF">CLOSTMETH_02808</name>
</gene>
<accession>C0EG16</accession>
<organism evidence="1 2">
    <name type="scientific">[Clostridium] methylpentosum DSM 5476</name>
    <dbReference type="NCBI Taxonomy" id="537013"/>
    <lineage>
        <taxon>Bacteria</taxon>
        <taxon>Bacillati</taxon>
        <taxon>Bacillota</taxon>
        <taxon>Clostridia</taxon>
        <taxon>Eubacteriales</taxon>
        <taxon>Oscillospiraceae</taxon>
        <taxon>Oscillospiraceae incertae sedis</taxon>
    </lineage>
</organism>
<dbReference type="STRING" id="537013.CLOSTMETH_02808"/>
<evidence type="ECO:0000313" key="2">
    <source>
        <dbReference type="Proteomes" id="UP000003340"/>
    </source>
</evidence>
<proteinExistence type="predicted"/>
<keyword evidence="2" id="KW-1185">Reference proteome</keyword>
<reference evidence="1 2" key="1">
    <citation type="submission" date="2009-01" db="EMBL/GenBank/DDBJ databases">
        <authorList>
            <person name="Fulton L."/>
            <person name="Clifton S."/>
            <person name="Fulton B."/>
            <person name="Xu J."/>
            <person name="Minx P."/>
            <person name="Pepin K.H."/>
            <person name="Johnson M."/>
            <person name="Bhonagiri V."/>
            <person name="Nash W.E."/>
            <person name="Mardis E.R."/>
            <person name="Wilson R.K."/>
        </authorList>
    </citation>
    <scope>NUCLEOTIDE SEQUENCE [LARGE SCALE GENOMIC DNA]</scope>
    <source>
        <strain evidence="1 2">DSM 5476</strain>
    </source>
</reference>
<evidence type="ECO:0000313" key="1">
    <source>
        <dbReference type="EMBL" id="EEG29537.1"/>
    </source>
</evidence>
<protein>
    <submittedName>
        <fullName evidence="1">Uncharacterized protein</fullName>
    </submittedName>
</protein>
<dbReference type="EMBL" id="ACEC01000095">
    <property type="protein sequence ID" value="EEG29537.1"/>
    <property type="molecule type" value="Genomic_DNA"/>
</dbReference>
<sequence>MLNELIRYTEGLNLDLYVDGVAVTAALKQAYVVVVDSDALLEDVTQAQDALLEALMNLRFKPDKAILK</sequence>
<comment type="caution">
    <text evidence="1">The sequence shown here is derived from an EMBL/GenBank/DDBJ whole genome shotgun (WGS) entry which is preliminary data.</text>
</comment>
<dbReference type="Proteomes" id="UP000003340">
    <property type="component" value="Unassembled WGS sequence"/>
</dbReference>
<reference evidence="1 2" key="2">
    <citation type="submission" date="2009-02" db="EMBL/GenBank/DDBJ databases">
        <title>Draft genome sequence of Clostridium methylpentosum (DSM 5476).</title>
        <authorList>
            <person name="Sudarsanam P."/>
            <person name="Ley R."/>
            <person name="Guruge J."/>
            <person name="Turnbaugh P.J."/>
            <person name="Mahowald M."/>
            <person name="Liep D."/>
            <person name="Gordon J."/>
        </authorList>
    </citation>
    <scope>NUCLEOTIDE SEQUENCE [LARGE SCALE GENOMIC DNA]</scope>
    <source>
        <strain evidence="1 2">DSM 5476</strain>
    </source>
</reference>
<dbReference type="AlphaFoldDB" id="C0EG16"/>
<dbReference type="HOGENOM" id="CLU_2786549_0_0_9"/>
<name>C0EG16_9FIRM</name>